<evidence type="ECO:0000313" key="2">
    <source>
        <dbReference type="EMBL" id="CAH2319412.1"/>
    </source>
</evidence>
<gene>
    <name evidence="2" type="ORF">PECUL_23A041560</name>
</gene>
<accession>A0AAD1T7W7</accession>
<organism evidence="2 3">
    <name type="scientific">Pelobates cultripes</name>
    <name type="common">Western spadefoot toad</name>
    <dbReference type="NCBI Taxonomy" id="61616"/>
    <lineage>
        <taxon>Eukaryota</taxon>
        <taxon>Metazoa</taxon>
        <taxon>Chordata</taxon>
        <taxon>Craniata</taxon>
        <taxon>Vertebrata</taxon>
        <taxon>Euteleostomi</taxon>
        <taxon>Amphibia</taxon>
        <taxon>Batrachia</taxon>
        <taxon>Anura</taxon>
        <taxon>Pelobatoidea</taxon>
        <taxon>Pelobatidae</taxon>
        <taxon>Pelobates</taxon>
    </lineage>
</organism>
<feature type="region of interest" description="Disordered" evidence="1">
    <location>
        <begin position="1"/>
        <end position="55"/>
    </location>
</feature>
<protein>
    <submittedName>
        <fullName evidence="2">Uncharacterized protein</fullName>
    </submittedName>
</protein>
<feature type="compositionally biased region" description="Basic residues" evidence="1">
    <location>
        <begin position="86"/>
        <end position="98"/>
    </location>
</feature>
<feature type="compositionally biased region" description="Basic and acidic residues" evidence="1">
    <location>
        <begin position="37"/>
        <end position="51"/>
    </location>
</feature>
<evidence type="ECO:0000313" key="3">
    <source>
        <dbReference type="Proteomes" id="UP001295444"/>
    </source>
</evidence>
<keyword evidence="3" id="KW-1185">Reference proteome</keyword>
<evidence type="ECO:0000256" key="1">
    <source>
        <dbReference type="SAM" id="MobiDB-lite"/>
    </source>
</evidence>
<sequence>MIHSGLDSHCNPQHSPTLIAPKKAPTNAQGPESAGGADRRTSCRPQRDWRATHSRPAYPLTTSVYLPVEPDDYREWQGPRAAAAPHHVRRCHRRRRPPCGHPRTRDFPMGT</sequence>
<feature type="region of interest" description="Disordered" evidence="1">
    <location>
        <begin position="80"/>
        <end position="111"/>
    </location>
</feature>
<dbReference type="Proteomes" id="UP001295444">
    <property type="component" value="Chromosome 10"/>
</dbReference>
<dbReference type="AlphaFoldDB" id="A0AAD1T7W7"/>
<dbReference type="EMBL" id="OW240921">
    <property type="protein sequence ID" value="CAH2319412.1"/>
    <property type="molecule type" value="Genomic_DNA"/>
</dbReference>
<reference evidence="2" key="1">
    <citation type="submission" date="2022-03" db="EMBL/GenBank/DDBJ databases">
        <authorList>
            <person name="Alioto T."/>
            <person name="Alioto T."/>
            <person name="Gomez Garrido J."/>
        </authorList>
    </citation>
    <scope>NUCLEOTIDE SEQUENCE</scope>
</reference>
<proteinExistence type="predicted"/>
<name>A0AAD1T7W7_PELCU</name>